<comment type="caution">
    <text evidence="3">The sequence shown here is derived from an EMBL/GenBank/DDBJ whole genome shotgun (WGS) entry which is preliminary data.</text>
</comment>
<feature type="region of interest" description="Disordered" evidence="1">
    <location>
        <begin position="236"/>
        <end position="298"/>
    </location>
</feature>
<dbReference type="GO" id="GO:0016020">
    <property type="term" value="C:membrane"/>
    <property type="evidence" value="ECO:0007669"/>
    <property type="project" value="InterPro"/>
</dbReference>
<organism evidence="3 4">
    <name type="scientific">Meripilus lineatus</name>
    <dbReference type="NCBI Taxonomy" id="2056292"/>
    <lineage>
        <taxon>Eukaryota</taxon>
        <taxon>Fungi</taxon>
        <taxon>Dikarya</taxon>
        <taxon>Basidiomycota</taxon>
        <taxon>Agaricomycotina</taxon>
        <taxon>Agaricomycetes</taxon>
        <taxon>Polyporales</taxon>
        <taxon>Meripilaceae</taxon>
        <taxon>Meripilus</taxon>
    </lineage>
</organism>
<feature type="region of interest" description="Disordered" evidence="1">
    <location>
        <begin position="395"/>
        <end position="428"/>
    </location>
</feature>
<evidence type="ECO:0000313" key="4">
    <source>
        <dbReference type="Proteomes" id="UP001212997"/>
    </source>
</evidence>
<keyword evidence="4" id="KW-1185">Reference proteome</keyword>
<feature type="compositionally biased region" description="Low complexity" evidence="1">
    <location>
        <begin position="198"/>
        <end position="218"/>
    </location>
</feature>
<feature type="region of interest" description="Disordered" evidence="1">
    <location>
        <begin position="311"/>
        <end position="349"/>
    </location>
</feature>
<feature type="region of interest" description="Disordered" evidence="1">
    <location>
        <begin position="191"/>
        <end position="223"/>
    </location>
</feature>
<dbReference type="Proteomes" id="UP001212997">
    <property type="component" value="Unassembled WGS sequence"/>
</dbReference>
<dbReference type="InterPro" id="IPR001499">
    <property type="entry name" value="GPCR_STE3"/>
</dbReference>
<evidence type="ECO:0000256" key="1">
    <source>
        <dbReference type="SAM" id="MobiDB-lite"/>
    </source>
</evidence>
<protein>
    <recommendedName>
        <fullName evidence="5">Pheromone receptor</fullName>
    </recommendedName>
</protein>
<proteinExistence type="predicted"/>
<gene>
    <name evidence="3" type="ORF">NLI96_g3882</name>
</gene>
<dbReference type="EMBL" id="JANAWD010000106">
    <property type="protein sequence ID" value="KAJ3486936.1"/>
    <property type="molecule type" value="Genomic_DNA"/>
</dbReference>
<dbReference type="AlphaFoldDB" id="A0AAD5YIJ3"/>
<keyword evidence="2" id="KW-0812">Transmembrane</keyword>
<feature type="transmembrane region" description="Helical" evidence="2">
    <location>
        <begin position="32"/>
        <end position="55"/>
    </location>
</feature>
<reference evidence="3" key="1">
    <citation type="submission" date="2022-07" db="EMBL/GenBank/DDBJ databases">
        <title>Genome Sequence of Physisporinus lineatus.</title>
        <authorList>
            <person name="Buettner E."/>
        </authorList>
    </citation>
    <scope>NUCLEOTIDE SEQUENCE</scope>
    <source>
        <strain evidence="3">VT162</strain>
    </source>
</reference>
<accession>A0AAD5YIJ3</accession>
<feature type="transmembrane region" description="Helical" evidence="2">
    <location>
        <begin position="98"/>
        <end position="118"/>
    </location>
</feature>
<keyword evidence="2" id="KW-1133">Transmembrane helix</keyword>
<evidence type="ECO:0008006" key="5">
    <source>
        <dbReference type="Google" id="ProtNLM"/>
    </source>
</evidence>
<feature type="compositionally biased region" description="Gly residues" evidence="1">
    <location>
        <begin position="419"/>
        <end position="428"/>
    </location>
</feature>
<dbReference type="Pfam" id="PF02076">
    <property type="entry name" value="STE3"/>
    <property type="match status" value="1"/>
</dbReference>
<keyword evidence="2" id="KW-0472">Membrane</keyword>
<feature type="compositionally biased region" description="Low complexity" evidence="1">
    <location>
        <begin position="266"/>
        <end position="288"/>
    </location>
</feature>
<evidence type="ECO:0000256" key="2">
    <source>
        <dbReference type="SAM" id="Phobius"/>
    </source>
</evidence>
<name>A0AAD5YIJ3_9APHY</name>
<evidence type="ECO:0000313" key="3">
    <source>
        <dbReference type="EMBL" id="KAJ3486936.1"/>
    </source>
</evidence>
<sequence length="446" mass="48204">MCIITLAYAVLALCRHKRLISSLENPVHSFAFLRAMALPIILTFFFLYASIFRIYAHVKSAGGLLPWNSWSQVHNDFSQVNIVGHDSAVDLLRIEIEWWTIPVSTLTLIIFTFVGMIYGGRDETLLSGLRSVGRWFNFKVLGRSTDMESFVLDDSKLIYPHIILQTPPTPTPLDLNKSAWDDTLHTKLSSGSLTTKQISKPKLSPISSDLPPSPSSSDTDSDMSFINSTLQFVNSPTGRKALGLPPAPPAESVDPTRLSVVPPPISSSQASSSDLSQASSSLTNSLLSGPWPEPPRTLPMTPLATEFYLVESSSPETVRPPALPRAPSPAHARPVPREPRSRSISSITTSLASSTISTHGYIYDPGLFCLSESPHQAPFENAGIPAPSRVNVGGNAAPGARSASRGLRKMKSKDSFVQGGRGGFGMGMGRTKGDEGVYMTVVQETV</sequence>
<dbReference type="GO" id="GO:0004932">
    <property type="term" value="F:mating-type factor pheromone receptor activity"/>
    <property type="evidence" value="ECO:0007669"/>
    <property type="project" value="InterPro"/>
</dbReference>